<sequence length="172" mass="19175">MPYVYDDDQWVPAATNFKGDKGDSGVADLTALIKKYGDDGRVRFDEANKHFYFEVLQGNVWIQKAEIGASIIVDALRLIKGDKPTNIAPDELAIYNKEITLGDGTKTIRPEIVFPDGSEYGLVVNDQQTDDVVFRKNDGTLVHIPVSYSDEDGHIYKDFKKIKFTGGVAISR</sequence>
<gene>
    <name evidence="1" type="ORF">MHBO_004934</name>
</gene>
<evidence type="ECO:0000313" key="1">
    <source>
        <dbReference type="EMBL" id="MES1923369.1"/>
    </source>
</evidence>
<keyword evidence="2" id="KW-1185">Reference proteome</keyword>
<organism evidence="1 2">
    <name type="scientific">Bonamia ostreae</name>
    <dbReference type="NCBI Taxonomy" id="126728"/>
    <lineage>
        <taxon>Eukaryota</taxon>
        <taxon>Sar</taxon>
        <taxon>Rhizaria</taxon>
        <taxon>Endomyxa</taxon>
        <taxon>Ascetosporea</taxon>
        <taxon>Haplosporida</taxon>
        <taxon>Bonamia</taxon>
    </lineage>
</organism>
<comment type="caution">
    <text evidence="1">The sequence shown here is derived from an EMBL/GenBank/DDBJ whole genome shotgun (WGS) entry which is preliminary data.</text>
</comment>
<evidence type="ECO:0000313" key="2">
    <source>
        <dbReference type="Proteomes" id="UP001439008"/>
    </source>
</evidence>
<reference evidence="1 2" key="1">
    <citation type="journal article" date="2024" name="BMC Biol.">
        <title>Comparative genomics of Ascetosporea gives new insight into the evolutionary basis for animal parasitism in Rhizaria.</title>
        <authorList>
            <person name="Hiltunen Thoren M."/>
            <person name="Onut-Brannstrom I."/>
            <person name="Alfjorden A."/>
            <person name="Peckova H."/>
            <person name="Swords F."/>
            <person name="Hooper C."/>
            <person name="Holzer A.S."/>
            <person name="Bass D."/>
            <person name="Burki F."/>
        </authorList>
    </citation>
    <scope>NUCLEOTIDE SEQUENCE [LARGE SCALE GENOMIC DNA]</scope>
    <source>
        <strain evidence="1">20-A016</strain>
    </source>
</reference>
<dbReference type="Proteomes" id="UP001439008">
    <property type="component" value="Unassembled WGS sequence"/>
</dbReference>
<dbReference type="EMBL" id="JBDODL010005857">
    <property type="protein sequence ID" value="MES1923369.1"/>
    <property type="molecule type" value="Genomic_DNA"/>
</dbReference>
<name>A0ABV2AV72_9EUKA</name>
<protein>
    <submittedName>
        <fullName evidence="1">Uncharacterized protein</fullName>
    </submittedName>
</protein>
<proteinExistence type="predicted"/>
<feature type="non-terminal residue" evidence="1">
    <location>
        <position position="172"/>
    </location>
</feature>
<accession>A0ABV2AV72</accession>